<dbReference type="OrthoDB" id="9809549at2"/>
<sequence>MISIPVQGLQNFPLATVDFDDPGIYFDMNLQGQQISFEGELSGEEITGTFTQQGQSIPFVLAKAEKQLEEPQNLAEIEVKGGTMKALIEMPKGEGPFPVMLIIAGSGPTDKDGNSLALPGKNNGLKMLAEELAKQGIASIRYDKRGVGDNLALAGSEKDLRFDDYINDAAAWLEFAKKDESFSEDGVIGHSEGSLIGMEAAEKASADAYISVAGPAEPIDQILRQQLQEQLPEPLMEEAEAILEQLKQGQQVETVDPQLNNIFRPSVQPYLISWIKYDPAEELKNLDMPVLVVGGTHDLQVPEEQAETLKQANTDAELLAIDGMNHVLKPAPEDEAGNMETYSDPDVPLADGLINGITEFLKNNGIQFNEQ</sequence>
<evidence type="ECO:0000313" key="3">
    <source>
        <dbReference type="Proteomes" id="UP000275473"/>
    </source>
</evidence>
<organism evidence="2 3">
    <name type="scientific">Planococcus salinus</name>
    <dbReference type="NCBI Taxonomy" id="1848460"/>
    <lineage>
        <taxon>Bacteria</taxon>
        <taxon>Bacillati</taxon>
        <taxon>Bacillota</taxon>
        <taxon>Bacilli</taxon>
        <taxon>Bacillales</taxon>
        <taxon>Caryophanaceae</taxon>
        <taxon>Planococcus</taxon>
    </lineage>
</organism>
<dbReference type="InterPro" id="IPR022742">
    <property type="entry name" value="Hydrolase_4"/>
</dbReference>
<evidence type="ECO:0000259" key="1">
    <source>
        <dbReference type="Pfam" id="PF12146"/>
    </source>
</evidence>
<dbReference type="AlphaFoldDB" id="A0A3M8PET2"/>
<dbReference type="EMBL" id="RIAX01000001">
    <property type="protein sequence ID" value="RNF41294.1"/>
    <property type="molecule type" value="Genomic_DNA"/>
</dbReference>
<dbReference type="Gene3D" id="3.40.50.1820">
    <property type="entry name" value="alpha/beta hydrolase"/>
    <property type="match status" value="1"/>
</dbReference>
<feature type="domain" description="Serine aminopeptidase S33" evidence="1">
    <location>
        <begin position="127"/>
        <end position="327"/>
    </location>
</feature>
<dbReference type="InterPro" id="IPR053145">
    <property type="entry name" value="AB_hydrolase_Est10"/>
</dbReference>
<protein>
    <submittedName>
        <fullName evidence="2">Alpha/beta fold hydrolase</fullName>
    </submittedName>
</protein>
<keyword evidence="3" id="KW-1185">Reference proteome</keyword>
<dbReference type="PANTHER" id="PTHR43265">
    <property type="entry name" value="ESTERASE ESTD"/>
    <property type="match status" value="1"/>
</dbReference>
<gene>
    <name evidence="2" type="ORF">EEX84_02065</name>
</gene>
<name>A0A3M8PET2_9BACL</name>
<dbReference type="Pfam" id="PF12146">
    <property type="entry name" value="Hydrolase_4"/>
    <property type="match status" value="1"/>
</dbReference>
<keyword evidence="2" id="KW-0378">Hydrolase</keyword>
<proteinExistence type="predicted"/>
<dbReference type="Proteomes" id="UP000275473">
    <property type="component" value="Unassembled WGS sequence"/>
</dbReference>
<evidence type="ECO:0000313" key="2">
    <source>
        <dbReference type="EMBL" id="RNF41294.1"/>
    </source>
</evidence>
<dbReference type="GO" id="GO:0052689">
    <property type="term" value="F:carboxylic ester hydrolase activity"/>
    <property type="evidence" value="ECO:0007669"/>
    <property type="project" value="TreeGrafter"/>
</dbReference>
<reference evidence="2 3" key="1">
    <citation type="journal article" date="2018" name="Int. J. Syst. Evol. Microbiol.">
        <title>Planococcus salinus sp. nov., a moderately halophilic bacterium isolated from a saline-alkali soil.</title>
        <authorList>
            <person name="Gan L."/>
        </authorList>
    </citation>
    <scope>NUCLEOTIDE SEQUENCE [LARGE SCALE GENOMIC DNA]</scope>
    <source>
        <strain evidence="2 3">LCB217</strain>
    </source>
</reference>
<comment type="caution">
    <text evidence="2">The sequence shown here is derived from an EMBL/GenBank/DDBJ whole genome shotgun (WGS) entry which is preliminary data.</text>
</comment>
<accession>A0A3M8PET2</accession>
<dbReference type="PANTHER" id="PTHR43265:SF1">
    <property type="entry name" value="ESTERASE ESTD"/>
    <property type="match status" value="1"/>
</dbReference>
<dbReference type="InterPro" id="IPR029058">
    <property type="entry name" value="AB_hydrolase_fold"/>
</dbReference>
<dbReference type="SUPFAM" id="SSF53474">
    <property type="entry name" value="alpha/beta-Hydrolases"/>
    <property type="match status" value="1"/>
</dbReference>